<evidence type="ECO:0000313" key="1">
    <source>
        <dbReference type="EMBL" id="CAG9762375.1"/>
    </source>
</evidence>
<name>A0A9N9MD13_9CUCU</name>
<organism evidence="1 2">
    <name type="scientific">Ceutorhynchus assimilis</name>
    <name type="common">cabbage seed weevil</name>
    <dbReference type="NCBI Taxonomy" id="467358"/>
    <lineage>
        <taxon>Eukaryota</taxon>
        <taxon>Metazoa</taxon>
        <taxon>Ecdysozoa</taxon>
        <taxon>Arthropoda</taxon>
        <taxon>Hexapoda</taxon>
        <taxon>Insecta</taxon>
        <taxon>Pterygota</taxon>
        <taxon>Neoptera</taxon>
        <taxon>Endopterygota</taxon>
        <taxon>Coleoptera</taxon>
        <taxon>Polyphaga</taxon>
        <taxon>Cucujiformia</taxon>
        <taxon>Curculionidae</taxon>
        <taxon>Ceutorhynchinae</taxon>
        <taxon>Ceutorhynchus</taxon>
    </lineage>
</organism>
<proteinExistence type="predicted"/>
<dbReference type="Proteomes" id="UP001152799">
    <property type="component" value="Chromosome 11"/>
</dbReference>
<sequence length="54" mass="6449">MHHKWYPCPPVGEVECNNCKIKWFRFCEISLALNQLLTCRTKMINYSDIENVKC</sequence>
<gene>
    <name evidence="1" type="ORF">CEUTPL_LOCUS3055</name>
</gene>
<keyword evidence="2" id="KW-1185">Reference proteome</keyword>
<dbReference type="EMBL" id="OU892287">
    <property type="protein sequence ID" value="CAG9762375.1"/>
    <property type="molecule type" value="Genomic_DNA"/>
</dbReference>
<protein>
    <submittedName>
        <fullName evidence="1">Uncharacterized protein</fullName>
    </submittedName>
</protein>
<accession>A0A9N9MD13</accession>
<dbReference type="AlphaFoldDB" id="A0A9N9MD13"/>
<reference evidence="1" key="1">
    <citation type="submission" date="2022-01" db="EMBL/GenBank/DDBJ databases">
        <authorList>
            <person name="King R."/>
        </authorList>
    </citation>
    <scope>NUCLEOTIDE SEQUENCE</scope>
</reference>
<evidence type="ECO:0000313" key="2">
    <source>
        <dbReference type="Proteomes" id="UP001152799"/>
    </source>
</evidence>